<evidence type="ECO:0000313" key="5">
    <source>
        <dbReference type="Proteomes" id="UP000005695"/>
    </source>
</evidence>
<dbReference type="InterPro" id="IPR015292">
    <property type="entry name" value="Tscrpt_reg_YbiH_C"/>
</dbReference>
<reference evidence="4" key="2">
    <citation type="submission" date="2006-05" db="EMBL/GenBank/DDBJ databases">
        <title>Sequencing of the draft genome and assembly of Desulfuromonas acetoxidans DSM 684.</title>
        <authorList>
            <consortium name="US DOE Joint Genome Institute (JGI-PGF)"/>
            <person name="Copeland A."/>
            <person name="Lucas S."/>
            <person name="Lapidus A."/>
            <person name="Barry K."/>
            <person name="Detter J.C."/>
            <person name="Glavina del Rio T."/>
            <person name="Hammon N."/>
            <person name="Israni S."/>
            <person name="Dalin E."/>
            <person name="Tice H."/>
            <person name="Bruce D."/>
            <person name="Pitluck S."/>
            <person name="Richardson P."/>
        </authorList>
    </citation>
    <scope>NUCLEOTIDE SEQUENCE [LARGE SCALE GENOMIC DNA]</scope>
    <source>
        <strain evidence="4">DSM 684</strain>
    </source>
</reference>
<dbReference type="Gene3D" id="1.10.10.60">
    <property type="entry name" value="Homeodomain-like"/>
    <property type="match status" value="1"/>
</dbReference>
<accession>Q1K1K7</accession>
<dbReference type="SUPFAM" id="SSF48498">
    <property type="entry name" value="Tetracyclin repressor-like, C-terminal domain"/>
    <property type="match status" value="1"/>
</dbReference>
<dbReference type="SUPFAM" id="SSF46689">
    <property type="entry name" value="Homeodomain-like"/>
    <property type="match status" value="1"/>
</dbReference>
<dbReference type="InterPro" id="IPR001647">
    <property type="entry name" value="HTH_TetR"/>
</dbReference>
<dbReference type="AlphaFoldDB" id="Q1K1K7"/>
<evidence type="ECO:0000313" key="4">
    <source>
        <dbReference type="EMBL" id="EAT16381.1"/>
    </source>
</evidence>
<dbReference type="InterPro" id="IPR050109">
    <property type="entry name" value="HTH-type_TetR-like_transc_reg"/>
</dbReference>
<keyword evidence="1 2" id="KW-0238">DNA-binding</keyword>
<protein>
    <submittedName>
        <fullName evidence="4">Transcriptional regulator, TetR family</fullName>
    </submittedName>
</protein>
<dbReference type="PROSITE" id="PS50977">
    <property type="entry name" value="HTH_TETR_2"/>
    <property type="match status" value="1"/>
</dbReference>
<dbReference type="EMBL" id="AAEW02000005">
    <property type="protein sequence ID" value="EAT16381.1"/>
    <property type="molecule type" value="Genomic_DNA"/>
</dbReference>
<dbReference type="PANTHER" id="PTHR30055">
    <property type="entry name" value="HTH-TYPE TRANSCRIPTIONAL REGULATOR RUTR"/>
    <property type="match status" value="1"/>
</dbReference>
<reference evidence="4" key="1">
    <citation type="submission" date="2006-05" db="EMBL/GenBank/DDBJ databases">
        <title>Annotation of the draft genome assembly of Desulfuromonas acetoxidans DSM 684.</title>
        <authorList>
            <consortium name="US DOE Joint Genome Institute (JGI-ORNL)"/>
            <person name="Larimer F."/>
            <person name="Land M."/>
            <person name="Hauser L."/>
        </authorList>
    </citation>
    <scope>NUCLEOTIDE SEQUENCE [LARGE SCALE GENOMIC DNA]</scope>
    <source>
        <strain evidence="4">DSM 684</strain>
    </source>
</reference>
<evidence type="ECO:0000256" key="2">
    <source>
        <dbReference type="PROSITE-ProRule" id="PRU00335"/>
    </source>
</evidence>
<evidence type="ECO:0000256" key="1">
    <source>
        <dbReference type="ARBA" id="ARBA00023125"/>
    </source>
</evidence>
<name>Q1K1K7_DESA6</name>
<dbReference type="GO" id="GO:0000976">
    <property type="term" value="F:transcription cis-regulatory region binding"/>
    <property type="evidence" value="ECO:0007669"/>
    <property type="project" value="TreeGrafter"/>
</dbReference>
<dbReference type="InterPro" id="IPR036271">
    <property type="entry name" value="Tet_transcr_reg_TetR-rel_C_sf"/>
</dbReference>
<dbReference type="Pfam" id="PF09209">
    <property type="entry name" value="CecR_C"/>
    <property type="match status" value="1"/>
</dbReference>
<dbReference type="OrthoDB" id="9790413at2"/>
<sequence length="210" mass="23838">MKLSAKQRIEQTALKLFADKGFKATTIRDICAKSGVSVALVHYHYKNKNGLYEALLDQVIGDAFDRYPMTDYLTPGMSAEQRLRQIIRLLLHRLIGGDGLGRDRSRVRLMARELTAPSPAFEKLFQRHIQPMILTMVDVVREFVGPREPAELIRIATSVAGQCLYPFIAHEVMSRSGFTLGKDREEIERHAQHIYQFSLHGLCGLKEEGL</sequence>
<dbReference type="Gene3D" id="1.10.357.10">
    <property type="entry name" value="Tetracycline Repressor, domain 2"/>
    <property type="match status" value="1"/>
</dbReference>
<keyword evidence="5" id="KW-1185">Reference proteome</keyword>
<dbReference type="Pfam" id="PF00440">
    <property type="entry name" value="TetR_N"/>
    <property type="match status" value="1"/>
</dbReference>
<dbReference type="InterPro" id="IPR009057">
    <property type="entry name" value="Homeodomain-like_sf"/>
</dbReference>
<proteinExistence type="predicted"/>
<dbReference type="PANTHER" id="PTHR30055:SF226">
    <property type="entry name" value="HTH-TYPE TRANSCRIPTIONAL REGULATOR PKSA"/>
    <property type="match status" value="1"/>
</dbReference>
<comment type="caution">
    <text evidence="4">The sequence shown here is derived from an EMBL/GenBank/DDBJ whole genome shotgun (WGS) entry which is preliminary data.</text>
</comment>
<feature type="domain" description="HTH tetR-type" evidence="3">
    <location>
        <begin position="3"/>
        <end position="63"/>
    </location>
</feature>
<dbReference type="GO" id="GO:0003700">
    <property type="term" value="F:DNA-binding transcription factor activity"/>
    <property type="evidence" value="ECO:0007669"/>
    <property type="project" value="TreeGrafter"/>
</dbReference>
<feature type="DNA-binding region" description="H-T-H motif" evidence="2">
    <location>
        <begin position="26"/>
        <end position="45"/>
    </location>
</feature>
<dbReference type="Proteomes" id="UP000005695">
    <property type="component" value="Unassembled WGS sequence"/>
</dbReference>
<gene>
    <name evidence="4" type="ORF">Dace_1845</name>
</gene>
<dbReference type="PRINTS" id="PR00455">
    <property type="entry name" value="HTHTETR"/>
</dbReference>
<evidence type="ECO:0000259" key="3">
    <source>
        <dbReference type="PROSITE" id="PS50977"/>
    </source>
</evidence>
<organism evidence="4 5">
    <name type="scientific">Desulfuromonas acetoxidans (strain DSM 684 / 11070)</name>
    <dbReference type="NCBI Taxonomy" id="281689"/>
    <lineage>
        <taxon>Bacteria</taxon>
        <taxon>Pseudomonadati</taxon>
        <taxon>Thermodesulfobacteriota</taxon>
        <taxon>Desulfuromonadia</taxon>
        <taxon>Desulfuromonadales</taxon>
        <taxon>Desulfuromonadaceae</taxon>
        <taxon>Desulfuromonas</taxon>
    </lineage>
</organism>
<dbReference type="RefSeq" id="WP_005998997.1">
    <property type="nucleotide sequence ID" value="NZ_AAEW02000005.1"/>
</dbReference>